<evidence type="ECO:0000256" key="1">
    <source>
        <dbReference type="SAM" id="MobiDB-lite"/>
    </source>
</evidence>
<feature type="region of interest" description="Disordered" evidence="1">
    <location>
        <begin position="1"/>
        <end position="109"/>
    </location>
</feature>
<reference evidence="2" key="1">
    <citation type="submission" date="2021-11" db="EMBL/GenBank/DDBJ databases">
        <title>Streptomyces corallinus and Kineosporia corallina sp. nov., two new coral-derived marine actinobacteria.</title>
        <authorList>
            <person name="Buangrab K."/>
            <person name="Sutthacheep M."/>
            <person name="Yeemin T."/>
            <person name="Harunari E."/>
            <person name="Igarashi Y."/>
            <person name="Sripreechasak P."/>
            <person name="Kanchanasin P."/>
            <person name="Tanasupawat S."/>
            <person name="Phongsopitanun W."/>
        </authorList>
    </citation>
    <scope>NUCLEOTIDE SEQUENCE</scope>
    <source>
        <strain evidence="2">JCM 31032</strain>
    </source>
</reference>
<evidence type="ECO:0000313" key="3">
    <source>
        <dbReference type="Proteomes" id="UP001138997"/>
    </source>
</evidence>
<feature type="compositionally biased region" description="Polar residues" evidence="1">
    <location>
        <begin position="48"/>
        <end position="58"/>
    </location>
</feature>
<name>A0A9X1NA20_9ACTN</name>
<feature type="compositionally biased region" description="Pro residues" evidence="1">
    <location>
        <begin position="85"/>
        <end position="97"/>
    </location>
</feature>
<keyword evidence="3" id="KW-1185">Reference proteome</keyword>
<proteinExistence type="predicted"/>
<dbReference type="EMBL" id="JAJOMB010000001">
    <property type="protein sequence ID" value="MCD5309486.1"/>
    <property type="molecule type" value="Genomic_DNA"/>
</dbReference>
<dbReference type="AlphaFoldDB" id="A0A9X1NA20"/>
<gene>
    <name evidence="2" type="ORF">LR394_01135</name>
</gene>
<dbReference type="RefSeq" id="WP_231438411.1">
    <property type="nucleotide sequence ID" value="NZ_JAJOMB010000001.1"/>
</dbReference>
<accession>A0A9X1NA20</accession>
<dbReference type="Proteomes" id="UP001138997">
    <property type="component" value="Unassembled WGS sequence"/>
</dbReference>
<organism evidence="2 3">
    <name type="scientific">Kineosporia babensis</name>
    <dbReference type="NCBI Taxonomy" id="499548"/>
    <lineage>
        <taxon>Bacteria</taxon>
        <taxon>Bacillati</taxon>
        <taxon>Actinomycetota</taxon>
        <taxon>Actinomycetes</taxon>
        <taxon>Kineosporiales</taxon>
        <taxon>Kineosporiaceae</taxon>
        <taxon>Kineosporia</taxon>
    </lineage>
</organism>
<comment type="caution">
    <text evidence="2">The sequence shown here is derived from an EMBL/GenBank/DDBJ whole genome shotgun (WGS) entry which is preliminary data.</text>
</comment>
<sequence>MPVPSILGSASVLSQYGVPRPGNVVLDSSYDITNESSNQASSNQTNARTPSDLESSAARTDLRERGRLQLQRPDAAPVEQRPERPAPVAPEQPPARPDAPTGVLSGSLTRGQQDTLSSLSSALDKDTATLLNDLQSGTTLTDLAQQSGVDANALALMSQDGLLYDATL</sequence>
<evidence type="ECO:0000313" key="2">
    <source>
        <dbReference type="EMBL" id="MCD5309486.1"/>
    </source>
</evidence>
<feature type="compositionally biased region" description="Low complexity" evidence="1">
    <location>
        <begin position="33"/>
        <end position="47"/>
    </location>
</feature>
<protein>
    <submittedName>
        <fullName evidence="2">Uncharacterized protein</fullName>
    </submittedName>
</protein>